<dbReference type="Proteomes" id="UP000011715">
    <property type="component" value="Unassembled WGS sequence"/>
</dbReference>
<evidence type="ECO:0000313" key="10">
    <source>
        <dbReference type="EnsemblFungi" id="MAPG_04295T0"/>
    </source>
</evidence>
<reference evidence="9" key="2">
    <citation type="submission" date="2010-05" db="EMBL/GenBank/DDBJ databases">
        <title>The Genome Sequence of Magnaporthe poae strain ATCC 64411.</title>
        <authorList>
            <consortium name="The Broad Institute Genome Sequencing Platform"/>
            <consortium name="Broad Institute Genome Sequencing Center for Infectious Disease"/>
            <person name="Ma L.-J."/>
            <person name="Dead R."/>
            <person name="Young S."/>
            <person name="Zeng Q."/>
            <person name="Koehrsen M."/>
            <person name="Alvarado L."/>
            <person name="Berlin A."/>
            <person name="Chapman S.B."/>
            <person name="Chen Z."/>
            <person name="Freedman E."/>
            <person name="Gellesch M."/>
            <person name="Goldberg J."/>
            <person name="Griggs A."/>
            <person name="Gujja S."/>
            <person name="Heilman E.R."/>
            <person name="Heiman D."/>
            <person name="Hepburn T."/>
            <person name="Howarth C."/>
            <person name="Jen D."/>
            <person name="Larson L."/>
            <person name="Mehta T."/>
            <person name="Neiman D."/>
            <person name="Pearson M."/>
            <person name="Roberts A."/>
            <person name="Saif S."/>
            <person name="Shea T."/>
            <person name="Shenoy N."/>
            <person name="Sisk P."/>
            <person name="Stolte C."/>
            <person name="Sykes S."/>
            <person name="Walk T."/>
            <person name="White J."/>
            <person name="Yandava C."/>
            <person name="Haas B."/>
            <person name="Nusbaum C."/>
            <person name="Birren B."/>
        </authorList>
    </citation>
    <scope>NUCLEOTIDE SEQUENCE</scope>
    <source>
        <strain evidence="9">ATCC 64411</strain>
    </source>
</reference>
<dbReference type="InterPro" id="IPR049326">
    <property type="entry name" value="Rhodopsin_dom_fungi"/>
</dbReference>
<feature type="region of interest" description="Disordered" evidence="6">
    <location>
        <begin position="352"/>
        <end position="386"/>
    </location>
</feature>
<keyword evidence="11" id="KW-1185">Reference proteome</keyword>
<dbReference type="PANTHER" id="PTHR33048">
    <property type="entry name" value="PTH11-LIKE INTEGRAL MEMBRANE PROTEIN (AFU_ORTHOLOGUE AFUA_5G11245)"/>
    <property type="match status" value="1"/>
</dbReference>
<organism evidence="10 11">
    <name type="scientific">Magnaporthiopsis poae (strain ATCC 64411 / 73-15)</name>
    <name type="common">Kentucky bluegrass fungus</name>
    <name type="synonym">Magnaporthe poae</name>
    <dbReference type="NCBI Taxonomy" id="644358"/>
    <lineage>
        <taxon>Eukaryota</taxon>
        <taxon>Fungi</taxon>
        <taxon>Dikarya</taxon>
        <taxon>Ascomycota</taxon>
        <taxon>Pezizomycotina</taxon>
        <taxon>Sordariomycetes</taxon>
        <taxon>Sordariomycetidae</taxon>
        <taxon>Magnaporthales</taxon>
        <taxon>Magnaporthaceae</taxon>
        <taxon>Magnaporthiopsis</taxon>
    </lineage>
</organism>
<dbReference type="GO" id="GO:0016020">
    <property type="term" value="C:membrane"/>
    <property type="evidence" value="ECO:0007669"/>
    <property type="project" value="UniProtKB-SubCell"/>
</dbReference>
<feature type="transmembrane region" description="Helical" evidence="7">
    <location>
        <begin position="194"/>
        <end position="218"/>
    </location>
</feature>
<evidence type="ECO:0000256" key="3">
    <source>
        <dbReference type="ARBA" id="ARBA00022989"/>
    </source>
</evidence>
<reference evidence="10" key="5">
    <citation type="submission" date="2015-06" db="UniProtKB">
        <authorList>
            <consortium name="EnsemblFungi"/>
        </authorList>
    </citation>
    <scope>IDENTIFICATION</scope>
    <source>
        <strain evidence="10">ATCC 64411</strain>
    </source>
</reference>
<accession>A0A0C4DWB9</accession>
<protein>
    <recommendedName>
        <fullName evidence="8">Rhodopsin domain-containing protein</fullName>
    </recommendedName>
</protein>
<dbReference type="EMBL" id="GL876968">
    <property type="protein sequence ID" value="KLU85267.1"/>
    <property type="molecule type" value="Genomic_DNA"/>
</dbReference>
<feature type="domain" description="Rhodopsin" evidence="8">
    <location>
        <begin position="51"/>
        <end position="292"/>
    </location>
</feature>
<reference evidence="9" key="3">
    <citation type="submission" date="2011-03" db="EMBL/GenBank/DDBJ databases">
        <title>Annotation of Magnaporthe poae ATCC 64411.</title>
        <authorList>
            <person name="Ma L.-J."/>
            <person name="Dead R."/>
            <person name="Young S.K."/>
            <person name="Zeng Q."/>
            <person name="Gargeya S."/>
            <person name="Fitzgerald M."/>
            <person name="Haas B."/>
            <person name="Abouelleil A."/>
            <person name="Alvarado L."/>
            <person name="Arachchi H.M."/>
            <person name="Berlin A."/>
            <person name="Brown A."/>
            <person name="Chapman S.B."/>
            <person name="Chen Z."/>
            <person name="Dunbar C."/>
            <person name="Freedman E."/>
            <person name="Gearin G."/>
            <person name="Gellesch M."/>
            <person name="Goldberg J."/>
            <person name="Griggs A."/>
            <person name="Gujja S."/>
            <person name="Heiman D."/>
            <person name="Howarth C."/>
            <person name="Larson L."/>
            <person name="Lui A."/>
            <person name="MacDonald P.J.P."/>
            <person name="Mehta T."/>
            <person name="Montmayeur A."/>
            <person name="Murphy C."/>
            <person name="Neiman D."/>
            <person name="Pearson M."/>
            <person name="Priest M."/>
            <person name="Roberts A."/>
            <person name="Saif S."/>
            <person name="Shea T."/>
            <person name="Shenoy N."/>
            <person name="Sisk P."/>
            <person name="Stolte C."/>
            <person name="Sykes S."/>
            <person name="Yandava C."/>
            <person name="Wortman J."/>
            <person name="Nusbaum C."/>
            <person name="Birren B."/>
        </authorList>
    </citation>
    <scope>NUCLEOTIDE SEQUENCE</scope>
    <source>
        <strain evidence="9">ATCC 64411</strain>
    </source>
</reference>
<name>A0A0C4DWB9_MAGP6</name>
<keyword evidence="3 7" id="KW-1133">Transmembrane helix</keyword>
<feature type="transmembrane region" description="Helical" evidence="7">
    <location>
        <begin position="267"/>
        <end position="287"/>
    </location>
</feature>
<evidence type="ECO:0000256" key="6">
    <source>
        <dbReference type="SAM" id="MobiDB-lite"/>
    </source>
</evidence>
<sequence>MAAIVNGVPVVMPPPPGYVVDFANPQRNSVEAAYTIGSIGMTLALFFVFQRFYVKLVIRKKVGLDDGLLIGAWLGSIAIQALVLRSFAKGYMGVHGWEIPLDLFQQFAYTGGYVNSVVYPIPTVLSKTVILLFLLEINAVQKWYRWSIYTTMFVVVAAGIGIFFASVFPCWPIAKSYDLAFPPNVGSCINRPAMYQATAALGVITDVMIIGIPVPMVLSLHISRNKKIGLLILFAIGSATVITSIVRLYLLITILDDVDQTWGGGPVSVWILVEANLLIMCACLSTLRHFFRAVAPGFLSSSRGSKGKKASGRLSGTEGSELQTIGQISSKGRGKKHFLKLIDGRADLESQAYAGRSSDETKRSDEASDRGIVQTKTTKVTSEPRR</sequence>
<keyword evidence="4 7" id="KW-0472">Membrane</keyword>
<feature type="transmembrane region" description="Helical" evidence="7">
    <location>
        <begin position="32"/>
        <end position="54"/>
    </location>
</feature>
<feature type="transmembrane region" description="Helical" evidence="7">
    <location>
        <begin position="66"/>
        <end position="88"/>
    </location>
</feature>
<dbReference type="EnsemblFungi" id="MAPG_04295T0">
    <property type="protein sequence ID" value="MAPG_04295T0"/>
    <property type="gene ID" value="MAPG_04295"/>
</dbReference>
<dbReference type="Pfam" id="PF20684">
    <property type="entry name" value="Fung_rhodopsin"/>
    <property type="match status" value="1"/>
</dbReference>
<feature type="compositionally biased region" description="Polar residues" evidence="6">
    <location>
        <begin position="317"/>
        <end position="326"/>
    </location>
</feature>
<feature type="compositionally biased region" description="Polar residues" evidence="6">
    <location>
        <begin position="374"/>
        <end position="386"/>
    </location>
</feature>
<comment type="subcellular location">
    <subcellularLocation>
        <location evidence="1">Membrane</location>
        <topology evidence="1">Multi-pass membrane protein</topology>
    </subcellularLocation>
</comment>
<reference evidence="10" key="4">
    <citation type="journal article" date="2015" name="G3 (Bethesda)">
        <title>Genome sequences of three phytopathogenic species of the Magnaporthaceae family of fungi.</title>
        <authorList>
            <person name="Okagaki L.H."/>
            <person name="Nunes C.C."/>
            <person name="Sailsbery J."/>
            <person name="Clay B."/>
            <person name="Brown D."/>
            <person name="John T."/>
            <person name="Oh Y."/>
            <person name="Young N."/>
            <person name="Fitzgerald M."/>
            <person name="Haas B.J."/>
            <person name="Zeng Q."/>
            <person name="Young S."/>
            <person name="Adiconis X."/>
            <person name="Fan L."/>
            <person name="Levin J.Z."/>
            <person name="Mitchell T.K."/>
            <person name="Okubara P.A."/>
            <person name="Farman M.L."/>
            <person name="Kohn L.M."/>
            <person name="Birren B."/>
            <person name="Ma L.-J."/>
            <person name="Dean R.A."/>
        </authorList>
    </citation>
    <scope>NUCLEOTIDE SEQUENCE</scope>
    <source>
        <strain evidence="10">ATCC 64411 / 73-15</strain>
    </source>
</reference>
<evidence type="ECO:0000313" key="9">
    <source>
        <dbReference type="EMBL" id="KLU85267.1"/>
    </source>
</evidence>
<feature type="transmembrane region" description="Helical" evidence="7">
    <location>
        <begin position="117"/>
        <end position="135"/>
    </location>
</feature>
<evidence type="ECO:0000256" key="2">
    <source>
        <dbReference type="ARBA" id="ARBA00022692"/>
    </source>
</evidence>
<dbReference type="OrthoDB" id="5401779at2759"/>
<keyword evidence="2 7" id="KW-0812">Transmembrane</keyword>
<feature type="region of interest" description="Disordered" evidence="6">
    <location>
        <begin position="301"/>
        <end position="326"/>
    </location>
</feature>
<dbReference type="STRING" id="644358.A0A0C4DWB9"/>
<evidence type="ECO:0000259" key="8">
    <source>
        <dbReference type="Pfam" id="PF20684"/>
    </source>
</evidence>
<evidence type="ECO:0000256" key="7">
    <source>
        <dbReference type="SAM" id="Phobius"/>
    </source>
</evidence>
<dbReference type="OMA" id="ITDVMII"/>
<dbReference type="InterPro" id="IPR052337">
    <property type="entry name" value="SAT4-like"/>
</dbReference>
<feature type="compositionally biased region" description="Basic and acidic residues" evidence="6">
    <location>
        <begin position="357"/>
        <end position="369"/>
    </location>
</feature>
<dbReference type="eggNOG" id="ENOG502SH77">
    <property type="taxonomic scope" value="Eukaryota"/>
</dbReference>
<dbReference type="AlphaFoldDB" id="A0A0C4DWB9"/>
<dbReference type="PANTHER" id="PTHR33048:SF124">
    <property type="entry name" value="INTEGRAL MEMBRANE PROTEIN"/>
    <property type="match status" value="1"/>
</dbReference>
<feature type="transmembrane region" description="Helical" evidence="7">
    <location>
        <begin position="147"/>
        <end position="174"/>
    </location>
</feature>
<feature type="transmembrane region" description="Helical" evidence="7">
    <location>
        <begin position="230"/>
        <end position="255"/>
    </location>
</feature>
<evidence type="ECO:0000256" key="4">
    <source>
        <dbReference type="ARBA" id="ARBA00023136"/>
    </source>
</evidence>
<reference evidence="11" key="1">
    <citation type="submission" date="2010-05" db="EMBL/GenBank/DDBJ databases">
        <title>The genome sequence of Magnaporthe poae strain ATCC 64411.</title>
        <authorList>
            <person name="Ma L.-J."/>
            <person name="Dead R."/>
            <person name="Young S."/>
            <person name="Zeng Q."/>
            <person name="Koehrsen M."/>
            <person name="Alvarado L."/>
            <person name="Berlin A."/>
            <person name="Chapman S.B."/>
            <person name="Chen Z."/>
            <person name="Freedman E."/>
            <person name="Gellesch M."/>
            <person name="Goldberg J."/>
            <person name="Griggs A."/>
            <person name="Gujja S."/>
            <person name="Heilman E.R."/>
            <person name="Heiman D."/>
            <person name="Hepburn T."/>
            <person name="Howarth C."/>
            <person name="Jen D."/>
            <person name="Larson L."/>
            <person name="Mehta T."/>
            <person name="Neiman D."/>
            <person name="Pearson M."/>
            <person name="Roberts A."/>
            <person name="Saif S."/>
            <person name="Shea T."/>
            <person name="Shenoy N."/>
            <person name="Sisk P."/>
            <person name="Stolte C."/>
            <person name="Sykes S."/>
            <person name="Walk T."/>
            <person name="White J."/>
            <person name="Yandava C."/>
            <person name="Haas B."/>
            <person name="Nusbaum C."/>
            <person name="Birren B."/>
        </authorList>
    </citation>
    <scope>NUCLEOTIDE SEQUENCE [LARGE SCALE GENOMIC DNA]</scope>
    <source>
        <strain evidence="11">ATCC 64411 / 73-15</strain>
    </source>
</reference>
<evidence type="ECO:0000256" key="5">
    <source>
        <dbReference type="ARBA" id="ARBA00038359"/>
    </source>
</evidence>
<proteinExistence type="inferred from homology"/>
<evidence type="ECO:0000256" key="1">
    <source>
        <dbReference type="ARBA" id="ARBA00004141"/>
    </source>
</evidence>
<dbReference type="VEuPathDB" id="FungiDB:MAPG_04295"/>
<comment type="similarity">
    <text evidence="5">Belongs to the SAT4 family.</text>
</comment>
<evidence type="ECO:0000313" key="11">
    <source>
        <dbReference type="Proteomes" id="UP000011715"/>
    </source>
</evidence>
<gene>
    <name evidence="9" type="ORF">MAPG_04295</name>
</gene>
<dbReference type="EMBL" id="ADBL01001017">
    <property type="status" value="NOT_ANNOTATED_CDS"/>
    <property type="molecule type" value="Genomic_DNA"/>
</dbReference>